<dbReference type="RefSeq" id="WP_320686028.1">
    <property type="nucleotide sequence ID" value="NZ_JAXBLV010000099.1"/>
</dbReference>
<protein>
    <submittedName>
        <fullName evidence="1">Uncharacterized protein</fullName>
    </submittedName>
</protein>
<dbReference type="Proteomes" id="UP001272242">
    <property type="component" value="Unassembled WGS sequence"/>
</dbReference>
<evidence type="ECO:0000313" key="2">
    <source>
        <dbReference type="Proteomes" id="UP001272242"/>
    </source>
</evidence>
<sequence>MRRSLTVLAAATALTWPLPVVPAHRMKSAPGRDDFPFRVGTTCDGDGDGKRAYV</sequence>
<gene>
    <name evidence="1" type="ORF">R5W23_006442</name>
</gene>
<proteinExistence type="predicted"/>
<name>A0ABU5EVG3_9BACT</name>
<keyword evidence="2" id="KW-1185">Reference proteome</keyword>
<reference evidence="2" key="1">
    <citation type="journal article" date="2023" name="Mar. Drugs">
        <title>Gemmata algarum, a Novel Planctomycete Isolated from an Algal Mat, Displays Antimicrobial Activity.</title>
        <authorList>
            <person name="Kumar G."/>
            <person name="Kallscheuer N."/>
            <person name="Kashif M."/>
            <person name="Ahamad S."/>
            <person name="Jagadeeshwari U."/>
            <person name="Pannikurungottu S."/>
            <person name="Haufschild T."/>
            <person name="Kabuu M."/>
            <person name="Sasikala C."/>
            <person name="Jogler C."/>
            <person name="Ramana C."/>
        </authorList>
    </citation>
    <scope>NUCLEOTIDE SEQUENCE [LARGE SCALE GENOMIC DNA]</scope>
    <source>
        <strain evidence="2">JC673</strain>
    </source>
</reference>
<comment type="caution">
    <text evidence="1">The sequence shown here is derived from an EMBL/GenBank/DDBJ whole genome shotgun (WGS) entry which is preliminary data.</text>
</comment>
<accession>A0ABU5EVG3</accession>
<evidence type="ECO:0000313" key="1">
    <source>
        <dbReference type="EMBL" id="MDY3559224.1"/>
    </source>
</evidence>
<organism evidence="1 2">
    <name type="scientific">Gemmata algarum</name>
    <dbReference type="NCBI Taxonomy" id="2975278"/>
    <lineage>
        <taxon>Bacteria</taxon>
        <taxon>Pseudomonadati</taxon>
        <taxon>Planctomycetota</taxon>
        <taxon>Planctomycetia</taxon>
        <taxon>Gemmatales</taxon>
        <taxon>Gemmataceae</taxon>
        <taxon>Gemmata</taxon>
    </lineage>
</organism>
<dbReference type="EMBL" id="JAXBLV010000099">
    <property type="protein sequence ID" value="MDY3559224.1"/>
    <property type="molecule type" value="Genomic_DNA"/>
</dbReference>